<name>A0A016WB03_9BILA</name>
<keyword evidence="3" id="KW-1185">Reference proteome</keyword>
<feature type="signal peptide" evidence="1">
    <location>
        <begin position="1"/>
        <end position="17"/>
    </location>
</feature>
<sequence length="127" mass="14046">MLFRVLFVLLLISGSLGYVVWPQLPDGYRSDSYGNILIGDENSGFFLTVLAEVVTKSNGDSAERPSVFDIPSELLRVSSISVLINDLCNSCILFRKGIKKVLPARTIAGSITERSYLNKQILCRFKG</sequence>
<evidence type="ECO:0000313" key="2">
    <source>
        <dbReference type="EMBL" id="EYC36999.1"/>
    </source>
</evidence>
<dbReference type="AlphaFoldDB" id="A0A016WB03"/>
<accession>A0A016WB03</accession>
<organism evidence="2 3">
    <name type="scientific">Ancylostoma ceylanicum</name>
    <dbReference type="NCBI Taxonomy" id="53326"/>
    <lineage>
        <taxon>Eukaryota</taxon>
        <taxon>Metazoa</taxon>
        <taxon>Ecdysozoa</taxon>
        <taxon>Nematoda</taxon>
        <taxon>Chromadorea</taxon>
        <taxon>Rhabditida</taxon>
        <taxon>Rhabditina</taxon>
        <taxon>Rhabditomorpha</taxon>
        <taxon>Strongyloidea</taxon>
        <taxon>Ancylostomatidae</taxon>
        <taxon>Ancylostomatinae</taxon>
        <taxon>Ancylostoma</taxon>
    </lineage>
</organism>
<dbReference type="EMBL" id="JARK01000436">
    <property type="protein sequence ID" value="EYC36999.1"/>
    <property type="molecule type" value="Genomic_DNA"/>
</dbReference>
<feature type="chain" id="PRO_5001491108" evidence="1">
    <location>
        <begin position="18"/>
        <end position="127"/>
    </location>
</feature>
<reference evidence="3" key="1">
    <citation type="journal article" date="2015" name="Nat. Genet.">
        <title>The genome and transcriptome of the zoonotic hookworm Ancylostoma ceylanicum identify infection-specific gene families.</title>
        <authorList>
            <person name="Schwarz E.M."/>
            <person name="Hu Y."/>
            <person name="Antoshechkin I."/>
            <person name="Miller M.M."/>
            <person name="Sternberg P.W."/>
            <person name="Aroian R.V."/>
        </authorList>
    </citation>
    <scope>NUCLEOTIDE SEQUENCE</scope>
    <source>
        <strain evidence="3">HY135</strain>
    </source>
</reference>
<evidence type="ECO:0000256" key="1">
    <source>
        <dbReference type="SAM" id="SignalP"/>
    </source>
</evidence>
<protein>
    <submittedName>
        <fullName evidence="2">Uncharacterized protein</fullName>
    </submittedName>
</protein>
<gene>
    <name evidence="2" type="primary">Acey_s0836.g2601</name>
    <name evidence="2" type="ORF">Y032_0836g2601</name>
</gene>
<keyword evidence="1" id="KW-0732">Signal</keyword>
<comment type="caution">
    <text evidence="2">The sequence shown here is derived from an EMBL/GenBank/DDBJ whole genome shotgun (WGS) entry which is preliminary data.</text>
</comment>
<proteinExistence type="predicted"/>
<evidence type="ECO:0000313" key="3">
    <source>
        <dbReference type="Proteomes" id="UP000024635"/>
    </source>
</evidence>
<dbReference type="Proteomes" id="UP000024635">
    <property type="component" value="Unassembled WGS sequence"/>
</dbReference>